<dbReference type="Proteomes" id="UP000460272">
    <property type="component" value="Unassembled WGS sequence"/>
</dbReference>
<dbReference type="Pfam" id="PF06897">
    <property type="entry name" value="DUF1269"/>
    <property type="match status" value="1"/>
</dbReference>
<dbReference type="InterPro" id="IPR009200">
    <property type="entry name" value="DUF1269_membrane"/>
</dbReference>
<keyword evidence="1" id="KW-0812">Transmembrane</keyword>
<keyword evidence="3" id="KW-1185">Reference proteome</keyword>
<protein>
    <recommendedName>
        <fullName evidence="4">DUF1269 domain-containing protein</fullName>
    </recommendedName>
</protein>
<evidence type="ECO:0008006" key="4">
    <source>
        <dbReference type="Google" id="ProtNLM"/>
    </source>
</evidence>
<proteinExistence type="predicted"/>
<feature type="transmembrane region" description="Helical" evidence="1">
    <location>
        <begin position="67"/>
        <end position="94"/>
    </location>
</feature>
<keyword evidence="1" id="KW-1133">Transmembrane helix</keyword>
<gene>
    <name evidence="2" type="ORF">EAS64_35170</name>
</gene>
<evidence type="ECO:0000313" key="2">
    <source>
        <dbReference type="EMBL" id="TVZ00623.1"/>
    </source>
</evidence>
<dbReference type="RefSeq" id="WP_145860207.1">
    <property type="nucleotide sequence ID" value="NZ_RPFW01000008.1"/>
</dbReference>
<reference evidence="2 3" key="1">
    <citation type="submission" date="2018-11" db="EMBL/GenBank/DDBJ databases">
        <title>Trebonia kvetii gen.nov., sp.nov., a novel acidophilic actinobacterium, and proposal of the new actinobacterial family Treboniaceae fam. nov.</title>
        <authorList>
            <person name="Rapoport D."/>
            <person name="Sagova-Mareckova M."/>
            <person name="Sedlacek I."/>
            <person name="Provaznik J."/>
            <person name="Kralova S."/>
            <person name="Pavlinic D."/>
            <person name="Benes V."/>
            <person name="Kopecky J."/>
        </authorList>
    </citation>
    <scope>NUCLEOTIDE SEQUENCE [LARGE SCALE GENOMIC DNA]</scope>
    <source>
        <strain evidence="2 3">15Tr583</strain>
    </source>
</reference>
<accession>A0A6P2BTU5</accession>
<evidence type="ECO:0000256" key="1">
    <source>
        <dbReference type="SAM" id="Phobius"/>
    </source>
</evidence>
<evidence type="ECO:0000313" key="3">
    <source>
        <dbReference type="Proteomes" id="UP000460272"/>
    </source>
</evidence>
<dbReference type="AlphaFoldDB" id="A0A6P2BTU5"/>
<keyword evidence="1" id="KW-0472">Membrane</keyword>
<sequence>MKFDDETTDVLIGGYLSADAARDDYEAVLASGGYLHGAVVVSKDLKGNLSVEQADHMVRESAAGLGAIGFAVGLFALPLLAATAVGAVIGAGAGKLLHHRTASKLEEQAGATIPVGGAGLIVAYPHSAAAKVEPGVTRAIQKVVGEAARQKATTCRP</sequence>
<comment type="caution">
    <text evidence="2">The sequence shown here is derived from an EMBL/GenBank/DDBJ whole genome shotgun (WGS) entry which is preliminary data.</text>
</comment>
<name>A0A6P2BTU5_9ACTN</name>
<dbReference type="EMBL" id="RPFW01000008">
    <property type="protein sequence ID" value="TVZ00623.1"/>
    <property type="molecule type" value="Genomic_DNA"/>
</dbReference>
<organism evidence="2 3">
    <name type="scientific">Trebonia kvetii</name>
    <dbReference type="NCBI Taxonomy" id="2480626"/>
    <lineage>
        <taxon>Bacteria</taxon>
        <taxon>Bacillati</taxon>
        <taxon>Actinomycetota</taxon>
        <taxon>Actinomycetes</taxon>
        <taxon>Streptosporangiales</taxon>
        <taxon>Treboniaceae</taxon>
        <taxon>Trebonia</taxon>
    </lineage>
</organism>
<dbReference type="OrthoDB" id="5191574at2"/>